<name>A0ABW9K0N6_9FLAO</name>
<proteinExistence type="predicted"/>
<dbReference type="RefSeq" id="WP_409355565.1">
    <property type="nucleotide sequence ID" value="NZ_JBJXVJ010000001.1"/>
</dbReference>
<dbReference type="Proteomes" id="UP001634154">
    <property type="component" value="Unassembled WGS sequence"/>
</dbReference>
<dbReference type="EMBL" id="JBJXVJ010000001">
    <property type="protein sequence ID" value="MFN1215789.1"/>
    <property type="molecule type" value="Genomic_DNA"/>
</dbReference>
<accession>A0ABW9K0N6</accession>
<comment type="caution">
    <text evidence="1">The sequence shown here is derived from an EMBL/GenBank/DDBJ whole genome shotgun (WGS) entry which is preliminary data.</text>
</comment>
<gene>
    <name evidence="1" type="ORF">ACKW6Q_02270</name>
</gene>
<evidence type="ECO:0000313" key="1">
    <source>
        <dbReference type="EMBL" id="MFN1215789.1"/>
    </source>
</evidence>
<protein>
    <submittedName>
        <fullName evidence="1">Uncharacterized protein</fullName>
    </submittedName>
</protein>
<organism evidence="1 2">
    <name type="scientific">Chryseobacterium kwangjuense</name>
    <dbReference type="NCBI Taxonomy" id="267125"/>
    <lineage>
        <taxon>Bacteria</taxon>
        <taxon>Pseudomonadati</taxon>
        <taxon>Bacteroidota</taxon>
        <taxon>Flavobacteriia</taxon>
        <taxon>Flavobacteriales</taxon>
        <taxon>Weeksellaceae</taxon>
        <taxon>Chryseobacterium group</taxon>
        <taxon>Chryseobacterium</taxon>
    </lineage>
</organism>
<evidence type="ECO:0000313" key="2">
    <source>
        <dbReference type="Proteomes" id="UP001634154"/>
    </source>
</evidence>
<reference evidence="1 2" key="1">
    <citation type="submission" date="2024-12" db="EMBL/GenBank/DDBJ databases">
        <title>Draft genome sequence of Chryseobacterium kwangjuense AG447.</title>
        <authorList>
            <person name="Cheptsov V.S."/>
            <person name="Belov A."/>
            <person name="Zavarzina A.G."/>
        </authorList>
    </citation>
    <scope>NUCLEOTIDE SEQUENCE [LARGE SCALE GENOMIC DNA]</scope>
    <source>
        <strain evidence="1 2">AG447</strain>
    </source>
</reference>
<sequence length="107" mass="12697">MKTNLDKQEINKDEKITTKTHYESNFYFEEDDEELIWIHCENDCIAEVCISIEVDNTIFCSVNLHPNFEVDFDNLQSELEDFLACERDYNLLDIEVKMSPVSGDMWF</sequence>
<keyword evidence="2" id="KW-1185">Reference proteome</keyword>